<evidence type="ECO:0000313" key="2">
    <source>
        <dbReference type="EMBL" id="SDG17893.1"/>
    </source>
</evidence>
<dbReference type="Gene3D" id="2.160.20.120">
    <property type="match status" value="1"/>
</dbReference>
<dbReference type="Proteomes" id="UP000198923">
    <property type="component" value="Unassembled WGS sequence"/>
</dbReference>
<keyword evidence="3" id="KW-1185">Reference proteome</keyword>
<reference evidence="2 3" key="1">
    <citation type="submission" date="2016-10" db="EMBL/GenBank/DDBJ databases">
        <authorList>
            <person name="de Groot N.N."/>
        </authorList>
    </citation>
    <scope>NUCLEOTIDE SEQUENCE [LARGE SCALE GENOMIC DNA]</scope>
    <source>
        <strain evidence="2 3">CPCC 201354</strain>
    </source>
</reference>
<dbReference type="EMBL" id="FNCN01000002">
    <property type="protein sequence ID" value="SDG17893.1"/>
    <property type="molecule type" value="Genomic_DNA"/>
</dbReference>
<dbReference type="STRING" id="504805.SAMN05421505_102162"/>
<gene>
    <name evidence="2" type="ORF">SAMN05421505_102162</name>
</gene>
<dbReference type="InterPro" id="IPR025164">
    <property type="entry name" value="Toastrack_DUF4097"/>
</dbReference>
<protein>
    <recommendedName>
        <fullName evidence="1">DUF4097 domain-containing protein</fullName>
    </recommendedName>
</protein>
<accession>A0A1G7S4F9</accession>
<organism evidence="2 3">
    <name type="scientific">Sinosporangium album</name>
    <dbReference type="NCBI Taxonomy" id="504805"/>
    <lineage>
        <taxon>Bacteria</taxon>
        <taxon>Bacillati</taxon>
        <taxon>Actinomycetota</taxon>
        <taxon>Actinomycetes</taxon>
        <taxon>Streptosporangiales</taxon>
        <taxon>Streptosporangiaceae</taxon>
        <taxon>Sinosporangium</taxon>
    </lineage>
</organism>
<evidence type="ECO:0000313" key="3">
    <source>
        <dbReference type="Proteomes" id="UP000198923"/>
    </source>
</evidence>
<dbReference type="RefSeq" id="WP_093167821.1">
    <property type="nucleotide sequence ID" value="NZ_FNCN01000002.1"/>
</dbReference>
<sequence length="230" mass="23912">MKRMAPAALTVGVGMLLTACGLDMDLGSRHEDVKTYEIADALTELQVNIGAGDVIVNESDRSGVKVTETLQWRSSKPETERSVEGKALVLRYMCGKGPLSHCNVNYKVEIPKGLRVKIDGGAGVITLRQLSGELEVATGAGDIRTVGLAVKRLKADTGAGTVELAFVAPPDSVEATTGAGEVEVKVPGGPYDVEAGAGVGDVTVKVDKDPSSPRKIKVSSGVGDVKVLKS</sequence>
<proteinExistence type="predicted"/>
<feature type="domain" description="DUF4097" evidence="1">
    <location>
        <begin position="105"/>
        <end position="226"/>
    </location>
</feature>
<dbReference type="Pfam" id="PF13349">
    <property type="entry name" value="DUF4097"/>
    <property type="match status" value="1"/>
</dbReference>
<dbReference type="PROSITE" id="PS51257">
    <property type="entry name" value="PROKAR_LIPOPROTEIN"/>
    <property type="match status" value="1"/>
</dbReference>
<dbReference type="AlphaFoldDB" id="A0A1G7S4F9"/>
<name>A0A1G7S4F9_9ACTN</name>
<dbReference type="OrthoDB" id="4456952at2"/>
<evidence type="ECO:0000259" key="1">
    <source>
        <dbReference type="Pfam" id="PF13349"/>
    </source>
</evidence>